<name>A0AAU8MPS1_9GAMM</name>
<evidence type="ECO:0000259" key="2">
    <source>
        <dbReference type="Pfam" id="PF21742"/>
    </source>
</evidence>
<dbReference type="InterPro" id="IPR049220">
    <property type="entry name" value="DUF6868"/>
</dbReference>
<feature type="domain" description="DUF6868" evidence="2">
    <location>
        <begin position="2"/>
        <end position="80"/>
    </location>
</feature>
<organism evidence="3">
    <name type="scientific">Lysobacter firmicutimachus</name>
    <dbReference type="NCBI Taxonomy" id="1792846"/>
    <lineage>
        <taxon>Bacteria</taxon>
        <taxon>Pseudomonadati</taxon>
        <taxon>Pseudomonadota</taxon>
        <taxon>Gammaproteobacteria</taxon>
        <taxon>Lysobacterales</taxon>
        <taxon>Lysobacteraceae</taxon>
        <taxon>Lysobacter</taxon>
    </lineage>
</organism>
<reference evidence="3" key="1">
    <citation type="submission" date="2024-06" db="EMBL/GenBank/DDBJ databases">
        <authorList>
            <person name="Li S."/>
        </authorList>
    </citation>
    <scope>NUCLEOTIDE SEQUENCE</scope>
    <source>
        <strain evidence="3">SR10</strain>
    </source>
</reference>
<dbReference type="RefSeq" id="WP_363797130.1">
    <property type="nucleotide sequence ID" value="NZ_CP159925.1"/>
</dbReference>
<evidence type="ECO:0000256" key="1">
    <source>
        <dbReference type="SAM" id="Phobius"/>
    </source>
</evidence>
<keyword evidence="1" id="KW-0812">Transmembrane</keyword>
<keyword evidence="1" id="KW-1133">Transmembrane helix</keyword>
<evidence type="ECO:0000313" key="3">
    <source>
        <dbReference type="EMBL" id="XCO74268.1"/>
    </source>
</evidence>
<dbReference type="EMBL" id="CP159925">
    <property type="protein sequence ID" value="XCO74268.1"/>
    <property type="molecule type" value="Genomic_DNA"/>
</dbReference>
<accession>A0AAU8MPS1</accession>
<sequence length="83" mass="9582">MMTLPQLQSFLLLGAALNYAILLLGFLAWVLIGDALCRLHARWFTLDRAQIHQAAYLLFGAYKLAIWLFFIVPWLTLYLLRQG</sequence>
<keyword evidence="1" id="KW-0472">Membrane</keyword>
<feature type="transmembrane region" description="Helical" evidence="1">
    <location>
        <begin position="12"/>
        <end position="33"/>
    </location>
</feature>
<dbReference type="Pfam" id="PF21742">
    <property type="entry name" value="DUF6868"/>
    <property type="match status" value="1"/>
</dbReference>
<gene>
    <name evidence="3" type="ORF">ABU614_18080</name>
</gene>
<proteinExistence type="predicted"/>
<dbReference type="AlphaFoldDB" id="A0AAU8MPS1"/>
<feature type="transmembrane region" description="Helical" evidence="1">
    <location>
        <begin position="54"/>
        <end position="80"/>
    </location>
</feature>
<protein>
    <submittedName>
        <fullName evidence="3">DUF6868 family protein</fullName>
    </submittedName>
</protein>